<dbReference type="Pfam" id="PF04055">
    <property type="entry name" value="Radical_SAM"/>
    <property type="match status" value="1"/>
</dbReference>
<proteinExistence type="predicted"/>
<dbReference type="CDD" id="cd01335">
    <property type="entry name" value="Radical_SAM"/>
    <property type="match status" value="1"/>
</dbReference>
<dbReference type="InterPro" id="IPR050377">
    <property type="entry name" value="Radical_SAM_PqqE_MftC-like"/>
</dbReference>
<dbReference type="InterPro" id="IPR058240">
    <property type="entry name" value="rSAM_sf"/>
</dbReference>
<dbReference type="InterPro" id="IPR013785">
    <property type="entry name" value="Aldolase_TIM"/>
</dbReference>
<feature type="domain" description="Radical SAM core" evidence="6">
    <location>
        <begin position="16"/>
        <end position="245"/>
    </location>
</feature>
<dbReference type="PANTHER" id="PTHR11228:SF35">
    <property type="entry name" value="MOLYBDENUM COFACTOR BIOSYNTHESIS PROTEIN A-RELATED"/>
    <property type="match status" value="1"/>
</dbReference>
<evidence type="ECO:0000313" key="7">
    <source>
        <dbReference type="EMBL" id="NIR73689.1"/>
    </source>
</evidence>
<dbReference type="AlphaFoldDB" id="A0AAE4Z4N1"/>
<reference evidence="7 8" key="1">
    <citation type="submission" date="2020-01" db="EMBL/GenBank/DDBJ databases">
        <title>Genomes assembled from Gulf of Kutch pelagic sediment metagenomes.</title>
        <authorList>
            <person name="Chandrashekar M."/>
            <person name="Mahajan M.S."/>
            <person name="Dave K.J."/>
            <person name="Vatsa P."/>
            <person name="Nathani N.M."/>
        </authorList>
    </citation>
    <scope>NUCLEOTIDE SEQUENCE [LARGE SCALE GENOMIC DNA]</scope>
    <source>
        <strain evidence="7">KS3-K002</strain>
    </source>
</reference>
<dbReference type="GO" id="GO:0046872">
    <property type="term" value="F:metal ion binding"/>
    <property type="evidence" value="ECO:0007669"/>
    <property type="project" value="UniProtKB-KW"/>
</dbReference>
<dbReference type="SFLD" id="SFLDS00029">
    <property type="entry name" value="Radical_SAM"/>
    <property type="match status" value="1"/>
</dbReference>
<dbReference type="Gene3D" id="3.20.20.70">
    <property type="entry name" value="Aldolase class I"/>
    <property type="match status" value="1"/>
</dbReference>
<sequence length="304" mass="33739">MSIASAAARTPRAPQVPLVSLDYLWFQVAGTVCNLRCTHCFISCAPDNHSFWFLDLPTVLDYLERSRAWGVKEYYFTGGEPFMNKELLPMLEATLAVGPASVLTNATLLPERTVRRLAEIEAGSRYSLELRVSLDGPSPETNDPIRGEGTFERAMEGVGRLVEHGFLPIITAAQVWCPHEDEAVLDRFYASCRKVRYERPRIKILPSIHLGREVLRSRGYDDSEIVTAEMMEGHDLTTLLCSSGRVVTNRGVYVCPILIDDEGANLGDSLEAADRPFEIDRSACYTCWLHGAICTNTGHLGGEA</sequence>
<dbReference type="EMBL" id="JAACAK010000009">
    <property type="protein sequence ID" value="NIR73689.1"/>
    <property type="molecule type" value="Genomic_DNA"/>
</dbReference>
<keyword evidence="5" id="KW-0411">Iron-sulfur</keyword>
<dbReference type="InterPro" id="IPR007197">
    <property type="entry name" value="rSAM"/>
</dbReference>
<protein>
    <submittedName>
        <fullName evidence="7">Radical SAM protein</fullName>
    </submittedName>
</protein>
<evidence type="ECO:0000256" key="4">
    <source>
        <dbReference type="ARBA" id="ARBA00023004"/>
    </source>
</evidence>
<evidence type="ECO:0000259" key="6">
    <source>
        <dbReference type="PROSITE" id="PS51918"/>
    </source>
</evidence>
<evidence type="ECO:0000256" key="2">
    <source>
        <dbReference type="ARBA" id="ARBA00022691"/>
    </source>
</evidence>
<evidence type="ECO:0000313" key="8">
    <source>
        <dbReference type="Proteomes" id="UP000702544"/>
    </source>
</evidence>
<dbReference type="SFLD" id="SFLDG01067">
    <property type="entry name" value="SPASM/twitch_domain_containing"/>
    <property type="match status" value="1"/>
</dbReference>
<dbReference type="GO" id="GO:0003824">
    <property type="term" value="F:catalytic activity"/>
    <property type="evidence" value="ECO:0007669"/>
    <property type="project" value="InterPro"/>
</dbReference>
<comment type="cofactor">
    <cofactor evidence="1">
        <name>[4Fe-4S] cluster</name>
        <dbReference type="ChEBI" id="CHEBI:49883"/>
    </cofactor>
</comment>
<name>A0AAE4Z4N1_9BACT</name>
<accession>A0AAE4Z4N1</accession>
<dbReference type="SUPFAM" id="SSF102114">
    <property type="entry name" value="Radical SAM enzymes"/>
    <property type="match status" value="1"/>
</dbReference>
<dbReference type="GO" id="GO:0051536">
    <property type="term" value="F:iron-sulfur cluster binding"/>
    <property type="evidence" value="ECO:0007669"/>
    <property type="project" value="UniProtKB-KW"/>
</dbReference>
<evidence type="ECO:0000256" key="1">
    <source>
        <dbReference type="ARBA" id="ARBA00001966"/>
    </source>
</evidence>
<evidence type="ECO:0000256" key="3">
    <source>
        <dbReference type="ARBA" id="ARBA00022723"/>
    </source>
</evidence>
<dbReference type="Proteomes" id="UP000702544">
    <property type="component" value="Unassembled WGS sequence"/>
</dbReference>
<gene>
    <name evidence="7" type="ORF">GWO12_01035</name>
</gene>
<organism evidence="7 8">
    <name type="scientific">Candidatus Kutchimonas denitrificans</name>
    <dbReference type="NCBI Taxonomy" id="3056748"/>
    <lineage>
        <taxon>Bacteria</taxon>
        <taxon>Pseudomonadati</taxon>
        <taxon>Gemmatimonadota</taxon>
        <taxon>Gemmatimonadia</taxon>
        <taxon>Candidatus Palauibacterales</taxon>
        <taxon>Candidatus Palauibacteraceae</taxon>
        <taxon>Candidatus Kutchimonas</taxon>
    </lineage>
</organism>
<dbReference type="PANTHER" id="PTHR11228">
    <property type="entry name" value="RADICAL SAM DOMAIN PROTEIN"/>
    <property type="match status" value="1"/>
</dbReference>
<comment type="caution">
    <text evidence="7">The sequence shown here is derived from an EMBL/GenBank/DDBJ whole genome shotgun (WGS) entry which is preliminary data.</text>
</comment>
<keyword evidence="3" id="KW-0479">Metal-binding</keyword>
<dbReference type="PROSITE" id="PS51918">
    <property type="entry name" value="RADICAL_SAM"/>
    <property type="match status" value="1"/>
</dbReference>
<keyword evidence="4" id="KW-0408">Iron</keyword>
<evidence type="ECO:0000256" key="5">
    <source>
        <dbReference type="ARBA" id="ARBA00023014"/>
    </source>
</evidence>
<keyword evidence="2" id="KW-0949">S-adenosyl-L-methionine</keyword>